<evidence type="ECO:0008006" key="6">
    <source>
        <dbReference type="Google" id="ProtNLM"/>
    </source>
</evidence>
<feature type="domain" description="Glycosyl transferase family 1" evidence="2">
    <location>
        <begin position="245"/>
        <end position="386"/>
    </location>
</feature>
<evidence type="ECO:0000313" key="5">
    <source>
        <dbReference type="Proteomes" id="UP001189429"/>
    </source>
</evidence>
<evidence type="ECO:0000256" key="1">
    <source>
        <dbReference type="ARBA" id="ARBA00022676"/>
    </source>
</evidence>
<protein>
    <recommendedName>
        <fullName evidence="6">Glycosyltransferase subfamily 4-like N-terminal domain-containing protein</fullName>
    </recommendedName>
</protein>
<dbReference type="PANTHER" id="PTHR45947">
    <property type="entry name" value="SULFOQUINOVOSYL TRANSFERASE SQD2"/>
    <property type="match status" value="1"/>
</dbReference>
<keyword evidence="1" id="KW-0328">Glycosyltransferase</keyword>
<dbReference type="InterPro" id="IPR028098">
    <property type="entry name" value="Glyco_trans_4-like_N"/>
</dbReference>
<dbReference type="Gene3D" id="3.40.50.2000">
    <property type="entry name" value="Glycogen Phosphorylase B"/>
    <property type="match status" value="2"/>
</dbReference>
<comment type="caution">
    <text evidence="4">The sequence shown here is derived from an EMBL/GenBank/DDBJ whole genome shotgun (WGS) entry which is preliminary data.</text>
</comment>
<dbReference type="SUPFAM" id="SSF53756">
    <property type="entry name" value="UDP-Glycosyltransferase/glycogen phosphorylase"/>
    <property type="match status" value="1"/>
</dbReference>
<dbReference type="Pfam" id="PF13439">
    <property type="entry name" value="Glyco_transf_4"/>
    <property type="match status" value="1"/>
</dbReference>
<reference evidence="4" key="1">
    <citation type="submission" date="2023-10" db="EMBL/GenBank/DDBJ databases">
        <authorList>
            <person name="Chen Y."/>
            <person name="Shah S."/>
            <person name="Dougan E. K."/>
            <person name="Thang M."/>
            <person name="Chan C."/>
        </authorList>
    </citation>
    <scope>NUCLEOTIDE SEQUENCE [LARGE SCALE GENOMIC DNA]</scope>
</reference>
<keyword evidence="5" id="KW-1185">Reference proteome</keyword>
<evidence type="ECO:0000259" key="3">
    <source>
        <dbReference type="Pfam" id="PF13439"/>
    </source>
</evidence>
<dbReference type="EMBL" id="CAUYUJ010010286">
    <property type="protein sequence ID" value="CAK0828982.1"/>
    <property type="molecule type" value="Genomic_DNA"/>
</dbReference>
<dbReference type="Pfam" id="PF00534">
    <property type="entry name" value="Glycos_transf_1"/>
    <property type="match status" value="1"/>
</dbReference>
<keyword evidence="1" id="KW-0808">Transferase</keyword>
<proteinExistence type="predicted"/>
<evidence type="ECO:0000313" key="4">
    <source>
        <dbReference type="EMBL" id="CAK0828982.1"/>
    </source>
</evidence>
<feature type="domain" description="Glycosyltransferase subfamily 4-like N-terminal" evidence="3">
    <location>
        <begin position="29"/>
        <end position="207"/>
    </location>
</feature>
<sequence length="447" mass="49002">MAQGAASGAPPQLPRAVLLYSHSWLPGQVDGVAVRMMAHARSLSEKGVKVVVATPDFERQGKPAPLAPDKIPGVEHVLLQSQPTPVYHKNLCMRMSLKNFWTLVCLIKRVKPDLVHGTQEASMQVLASACIFCDVPLVISLHTDVAQIAERDKGFSKFIGGAVGRAYTQVALFCVYWGYRNWGTSGGKFFCVSPQSRAILGDAGVRDSSVCSGTWGPMVERQTFRIDLPEQQVSELRRELCFGIEDAFLMLYIGRVTAEKDIRFLVDALERAPKRVVLALIGPVEEALQDLRGLHGKERRLHCSGEMHSREKVALMLRGADCCVSASTMETVGFTAMEALSCGTPCLMANAQGFALHLTHGANARLFTPHSEESFDGELRALIAQPREGSWSPEALRESMADASVDHCTNRALKVYEAVGATSGRLWRVPFALVMLCINVVVNFCFR</sequence>
<gene>
    <name evidence="4" type="ORF">PCOR1329_LOCUS28073</name>
</gene>
<organism evidence="4 5">
    <name type="scientific">Prorocentrum cordatum</name>
    <dbReference type="NCBI Taxonomy" id="2364126"/>
    <lineage>
        <taxon>Eukaryota</taxon>
        <taxon>Sar</taxon>
        <taxon>Alveolata</taxon>
        <taxon>Dinophyceae</taxon>
        <taxon>Prorocentrales</taxon>
        <taxon>Prorocentraceae</taxon>
        <taxon>Prorocentrum</taxon>
    </lineage>
</organism>
<dbReference type="InterPro" id="IPR001296">
    <property type="entry name" value="Glyco_trans_1"/>
</dbReference>
<accession>A0ABN9SCE2</accession>
<dbReference type="InterPro" id="IPR050194">
    <property type="entry name" value="Glycosyltransferase_grp1"/>
</dbReference>
<dbReference type="Proteomes" id="UP001189429">
    <property type="component" value="Unassembled WGS sequence"/>
</dbReference>
<evidence type="ECO:0000259" key="2">
    <source>
        <dbReference type="Pfam" id="PF00534"/>
    </source>
</evidence>
<name>A0ABN9SCE2_9DINO</name>
<dbReference type="PANTHER" id="PTHR45947:SF3">
    <property type="entry name" value="SULFOQUINOVOSYL TRANSFERASE SQD2"/>
    <property type="match status" value="1"/>
</dbReference>